<evidence type="ECO:0000313" key="3">
    <source>
        <dbReference type="Proteomes" id="UP000591131"/>
    </source>
</evidence>
<dbReference type="EMBL" id="JAAPAO010000018">
    <property type="protein sequence ID" value="KAF4677199.1"/>
    <property type="molecule type" value="Genomic_DNA"/>
</dbReference>
<feature type="chain" id="PRO_5029733344" evidence="1">
    <location>
        <begin position="17"/>
        <end position="119"/>
    </location>
</feature>
<reference evidence="2 3" key="1">
    <citation type="submission" date="2020-04" db="EMBL/GenBank/DDBJ databases">
        <title>Perkinsus chesapeaki whole genome sequence.</title>
        <authorList>
            <person name="Bogema D.R."/>
        </authorList>
    </citation>
    <scope>NUCLEOTIDE SEQUENCE [LARGE SCALE GENOMIC DNA]</scope>
    <source>
        <strain evidence="2">ATCC PRA-425</strain>
    </source>
</reference>
<sequence>MRCILLLSTYLISTSASLRGRSYDDDDATKGCCLPGFGKLCRKLCGKKKDSGDLSVAYESIPGFPSYEALHKSHAFYGSTPQLVATEESDDMGTPENQAYLKRMFEIEGKISKKKTTRF</sequence>
<gene>
    <name evidence="2" type="ORF">FOL47_002762</name>
</gene>
<protein>
    <submittedName>
        <fullName evidence="2">Uncharacterized protein</fullName>
    </submittedName>
</protein>
<accession>A0A7J6MZZ5</accession>
<keyword evidence="1" id="KW-0732">Signal</keyword>
<dbReference type="AlphaFoldDB" id="A0A7J6MZZ5"/>
<feature type="signal peptide" evidence="1">
    <location>
        <begin position="1"/>
        <end position="16"/>
    </location>
</feature>
<organism evidence="2 3">
    <name type="scientific">Perkinsus chesapeaki</name>
    <name type="common">Clam parasite</name>
    <name type="synonym">Perkinsus andrewsi</name>
    <dbReference type="NCBI Taxonomy" id="330153"/>
    <lineage>
        <taxon>Eukaryota</taxon>
        <taxon>Sar</taxon>
        <taxon>Alveolata</taxon>
        <taxon>Perkinsozoa</taxon>
        <taxon>Perkinsea</taxon>
        <taxon>Perkinsida</taxon>
        <taxon>Perkinsidae</taxon>
        <taxon>Perkinsus</taxon>
    </lineage>
</organism>
<comment type="caution">
    <text evidence="2">The sequence shown here is derived from an EMBL/GenBank/DDBJ whole genome shotgun (WGS) entry which is preliminary data.</text>
</comment>
<name>A0A7J6MZZ5_PERCH</name>
<evidence type="ECO:0000313" key="2">
    <source>
        <dbReference type="EMBL" id="KAF4677199.1"/>
    </source>
</evidence>
<evidence type="ECO:0000256" key="1">
    <source>
        <dbReference type="SAM" id="SignalP"/>
    </source>
</evidence>
<proteinExistence type="predicted"/>
<dbReference type="Proteomes" id="UP000591131">
    <property type="component" value="Unassembled WGS sequence"/>
</dbReference>
<keyword evidence="3" id="KW-1185">Reference proteome</keyword>